<accession>A0ABD5ZTR3</accession>
<evidence type="ECO:0008006" key="3">
    <source>
        <dbReference type="Google" id="ProtNLM"/>
    </source>
</evidence>
<proteinExistence type="predicted"/>
<sequence>MSVQAARRHVDRVLSELAAEHGRVEVVREPVEVSATAYESLRGRAAAFDGCGGAGAWVLDPEGRVLLVDSDEGWAEPAAARRPEADFRDCAGAAVRDLTGVDPVFGGLSHVHVRYVADPFDRDPVPQPFVVFAARAEGEPNDGAAWHASLPDDLLYDYLTELPLDG</sequence>
<dbReference type="RefSeq" id="WP_276234625.1">
    <property type="nucleotide sequence ID" value="NZ_CP119802.1"/>
</dbReference>
<reference evidence="1 2" key="1">
    <citation type="journal article" date="2019" name="Int. J. Syst. Evol. Microbiol.">
        <title>The Global Catalogue of Microorganisms (GCM) 10K type strain sequencing project: providing services to taxonomists for standard genome sequencing and annotation.</title>
        <authorList>
            <consortium name="The Broad Institute Genomics Platform"/>
            <consortium name="The Broad Institute Genome Sequencing Center for Infectious Disease"/>
            <person name="Wu L."/>
            <person name="Ma J."/>
        </authorList>
    </citation>
    <scope>NUCLEOTIDE SEQUENCE [LARGE SCALE GENOMIC DNA]</scope>
    <source>
        <strain evidence="1 2">DT85</strain>
    </source>
</reference>
<name>A0ABD5ZTR3_9EURY</name>
<evidence type="ECO:0000313" key="1">
    <source>
        <dbReference type="EMBL" id="MFC7236469.1"/>
    </source>
</evidence>
<evidence type="ECO:0000313" key="2">
    <source>
        <dbReference type="Proteomes" id="UP001596398"/>
    </source>
</evidence>
<comment type="caution">
    <text evidence="1">The sequence shown here is derived from an EMBL/GenBank/DDBJ whole genome shotgun (WGS) entry which is preliminary data.</text>
</comment>
<protein>
    <recommendedName>
        <fullName evidence="3">Nudix hydrolase domain-containing protein</fullName>
    </recommendedName>
</protein>
<dbReference type="CDD" id="cd02883">
    <property type="entry name" value="NUDIX_Hydrolase"/>
    <property type="match status" value="1"/>
</dbReference>
<dbReference type="GeneID" id="79268192"/>
<dbReference type="AlphaFoldDB" id="A0ABD5ZTR3"/>
<organism evidence="1 2">
    <name type="scientific">Halosegnis marinus</name>
    <dbReference type="NCBI Taxonomy" id="3034023"/>
    <lineage>
        <taxon>Archaea</taxon>
        <taxon>Methanobacteriati</taxon>
        <taxon>Methanobacteriota</taxon>
        <taxon>Stenosarchaea group</taxon>
        <taxon>Halobacteria</taxon>
        <taxon>Halobacteriales</taxon>
        <taxon>Natronomonadaceae</taxon>
        <taxon>Halosegnis</taxon>
    </lineage>
</organism>
<keyword evidence="2" id="KW-1185">Reference proteome</keyword>
<dbReference type="EMBL" id="JBHTAP010000001">
    <property type="protein sequence ID" value="MFC7236469.1"/>
    <property type="molecule type" value="Genomic_DNA"/>
</dbReference>
<dbReference type="Proteomes" id="UP001596398">
    <property type="component" value="Unassembled WGS sequence"/>
</dbReference>
<gene>
    <name evidence="1" type="ORF">ACFQJ4_14235</name>
</gene>